<dbReference type="EC" id="2.4.1.25" evidence="3 10"/>
<evidence type="ECO:0000256" key="8">
    <source>
        <dbReference type="ARBA" id="ARBA00031423"/>
    </source>
</evidence>
<evidence type="ECO:0000256" key="4">
    <source>
        <dbReference type="ARBA" id="ARBA00020295"/>
    </source>
</evidence>
<keyword evidence="12" id="KW-1185">Reference proteome</keyword>
<dbReference type="RefSeq" id="WP_078476185.1">
    <property type="nucleotide sequence ID" value="NZ_MPRK01000018.1"/>
</dbReference>
<dbReference type="SUPFAM" id="SSF51445">
    <property type="entry name" value="(Trans)glycosidases"/>
    <property type="match status" value="1"/>
</dbReference>
<comment type="caution">
    <text evidence="11">The sequence shown here is derived from an EMBL/GenBank/DDBJ whole genome shotgun (WGS) entry which is preliminary data.</text>
</comment>
<evidence type="ECO:0000256" key="7">
    <source>
        <dbReference type="ARBA" id="ARBA00023277"/>
    </source>
</evidence>
<keyword evidence="5 10" id="KW-0328">Glycosyltransferase</keyword>
<evidence type="ECO:0000256" key="2">
    <source>
        <dbReference type="ARBA" id="ARBA00005684"/>
    </source>
</evidence>
<evidence type="ECO:0000313" key="11">
    <source>
        <dbReference type="EMBL" id="OOZ42692.1"/>
    </source>
</evidence>
<keyword evidence="7 10" id="KW-0119">Carbohydrate metabolism</keyword>
<evidence type="ECO:0000313" key="12">
    <source>
        <dbReference type="Proteomes" id="UP000190198"/>
    </source>
</evidence>
<name>A0A1T2LCE7_9GAMM</name>
<dbReference type="AlphaFoldDB" id="A0A1T2LCE7"/>
<dbReference type="Pfam" id="PF02446">
    <property type="entry name" value="Glyco_hydro_77"/>
    <property type="match status" value="2"/>
</dbReference>
<dbReference type="InterPro" id="IPR003385">
    <property type="entry name" value="Glyco_hydro_77"/>
</dbReference>
<dbReference type="EMBL" id="MPRK01000018">
    <property type="protein sequence ID" value="OOZ42692.1"/>
    <property type="molecule type" value="Genomic_DNA"/>
</dbReference>
<dbReference type="NCBIfam" id="TIGR00217">
    <property type="entry name" value="malQ"/>
    <property type="match status" value="1"/>
</dbReference>
<proteinExistence type="inferred from homology"/>
<sequence length="451" mass="51955">MKSLTQRRAGVLLHPTSFPSGELDDALRWLDWMVDAGFRIWQFLPLGVPHDDFSPYQCLSAFAMHPGLLPQDAGQRTVNREQLQLWRHEQAHWIEDYALFMALRWEHNTDPWFSWPNEFRSRDQEALDAFAEKNRESMDAIIEQQFVAHRYWLEIREAAAERDILLFGDMPIFVAHDSADVWSNQHQFMLDDDGQPTFVAGVPPDYFSADGQRWGNPQFNWEAMQGDGFRFWIERLHHHFELFDLVRLDHFRGLEAVWTIPAENETAIDGYWQKTPGDELLAKLQQEMGCIPLIAEDLGIITEEVTALRKKYGLPGMAVLQFGFDAFDDNPHKLHNIHRDTAVYTGTHDNDTIRGWYDSLDEQTRGHVLQAIGADIAEQVIDCMIDAALECNGNLAIVPLQDLLGLGNEARMNLPGTVEGNWQWRFTWEQLANIDCGDLKERVQKAGRLGE</sequence>
<gene>
    <name evidence="11" type="ORF">BOW52_01945</name>
</gene>
<evidence type="ECO:0000256" key="5">
    <source>
        <dbReference type="ARBA" id="ARBA00022676"/>
    </source>
</evidence>
<dbReference type="GO" id="GO:0004134">
    <property type="term" value="F:4-alpha-glucanotransferase activity"/>
    <property type="evidence" value="ECO:0007669"/>
    <property type="project" value="UniProtKB-EC"/>
</dbReference>
<dbReference type="Proteomes" id="UP000190198">
    <property type="component" value="Unassembled WGS sequence"/>
</dbReference>
<dbReference type="InterPro" id="IPR017853">
    <property type="entry name" value="GH"/>
</dbReference>
<evidence type="ECO:0000256" key="9">
    <source>
        <dbReference type="ARBA" id="ARBA00031501"/>
    </source>
</evidence>
<protein>
    <recommendedName>
        <fullName evidence="4 10">4-alpha-glucanotransferase</fullName>
        <ecNumber evidence="3 10">2.4.1.25</ecNumber>
    </recommendedName>
    <alternativeName>
        <fullName evidence="8 10">Amylomaltase</fullName>
    </alternativeName>
    <alternativeName>
        <fullName evidence="9 10">Disproportionating enzyme</fullName>
    </alternativeName>
</protein>
<dbReference type="PANTHER" id="PTHR32438">
    <property type="entry name" value="4-ALPHA-GLUCANOTRANSFERASE DPE1, CHLOROPLASTIC/AMYLOPLASTIC"/>
    <property type="match status" value="1"/>
</dbReference>
<keyword evidence="6 10" id="KW-0808">Transferase</keyword>
<evidence type="ECO:0000256" key="1">
    <source>
        <dbReference type="ARBA" id="ARBA00000439"/>
    </source>
</evidence>
<organism evidence="11 12">
    <name type="scientific">Solemya elarraichensis gill symbiont</name>
    <dbReference type="NCBI Taxonomy" id="1918949"/>
    <lineage>
        <taxon>Bacteria</taxon>
        <taxon>Pseudomonadati</taxon>
        <taxon>Pseudomonadota</taxon>
        <taxon>Gammaproteobacteria</taxon>
        <taxon>sulfur-oxidizing symbionts</taxon>
    </lineage>
</organism>
<comment type="similarity">
    <text evidence="2 10">Belongs to the disproportionating enzyme family.</text>
</comment>
<dbReference type="Gene3D" id="3.20.20.80">
    <property type="entry name" value="Glycosidases"/>
    <property type="match status" value="2"/>
</dbReference>
<dbReference type="PANTHER" id="PTHR32438:SF5">
    <property type="entry name" value="4-ALPHA-GLUCANOTRANSFERASE DPE1, CHLOROPLASTIC_AMYLOPLASTIC"/>
    <property type="match status" value="1"/>
</dbReference>
<reference evidence="11 12" key="1">
    <citation type="submission" date="2016-11" db="EMBL/GenBank/DDBJ databases">
        <title>Mixed transmission modes and dynamic genome evolution in an obligate animal-bacterial symbiosis.</title>
        <authorList>
            <person name="Russell S.L."/>
            <person name="Corbett-Detig R.B."/>
            <person name="Cavanaugh C.M."/>
        </authorList>
    </citation>
    <scope>NUCLEOTIDE SEQUENCE [LARGE SCALE GENOMIC DNA]</scope>
    <source>
        <strain evidence="11">Sp-SM6</strain>
    </source>
</reference>
<dbReference type="GO" id="GO:0005975">
    <property type="term" value="P:carbohydrate metabolic process"/>
    <property type="evidence" value="ECO:0007669"/>
    <property type="project" value="InterPro"/>
</dbReference>
<comment type="catalytic activity">
    <reaction evidence="1 10">
        <text>Transfers a segment of a (1-&gt;4)-alpha-D-glucan to a new position in an acceptor, which may be glucose or a (1-&gt;4)-alpha-D-glucan.</text>
        <dbReference type="EC" id="2.4.1.25"/>
    </reaction>
</comment>
<evidence type="ECO:0000256" key="6">
    <source>
        <dbReference type="ARBA" id="ARBA00022679"/>
    </source>
</evidence>
<evidence type="ECO:0000256" key="10">
    <source>
        <dbReference type="RuleBase" id="RU361207"/>
    </source>
</evidence>
<dbReference type="OrthoDB" id="9763489at2"/>
<accession>A0A1T2LCE7</accession>
<evidence type="ECO:0000256" key="3">
    <source>
        <dbReference type="ARBA" id="ARBA00012560"/>
    </source>
</evidence>